<dbReference type="InterPro" id="IPR007391">
    <property type="entry name" value="Vancomycin_resist_VanW"/>
</dbReference>
<dbReference type="PANTHER" id="PTHR35788:SF1">
    <property type="entry name" value="EXPORTED PROTEIN"/>
    <property type="match status" value="1"/>
</dbReference>
<keyword evidence="1" id="KW-0812">Transmembrane</keyword>
<dbReference type="Proteomes" id="UP000177027">
    <property type="component" value="Unassembled WGS sequence"/>
</dbReference>
<comment type="caution">
    <text evidence="3">The sequence shown here is derived from an EMBL/GenBank/DDBJ whole genome shotgun (WGS) entry which is preliminary data.</text>
</comment>
<dbReference type="Pfam" id="PF04294">
    <property type="entry name" value="VanW"/>
    <property type="match status" value="1"/>
</dbReference>
<organism evidence="3 4">
    <name type="scientific">Candidatus Roizmanbacteria bacterium RIFCSPHIGHO2_02_FULL_40_9</name>
    <dbReference type="NCBI Taxonomy" id="1802042"/>
    <lineage>
        <taxon>Bacteria</taxon>
        <taxon>Candidatus Roizmaniibacteriota</taxon>
    </lineage>
</organism>
<evidence type="ECO:0000256" key="1">
    <source>
        <dbReference type="SAM" id="Phobius"/>
    </source>
</evidence>
<evidence type="ECO:0000313" key="3">
    <source>
        <dbReference type="EMBL" id="OGK28801.1"/>
    </source>
</evidence>
<evidence type="ECO:0000313" key="4">
    <source>
        <dbReference type="Proteomes" id="UP000177027"/>
    </source>
</evidence>
<protein>
    <recommendedName>
        <fullName evidence="2">YoaR-like putative peptidoglycan binding domain-containing protein</fullName>
    </recommendedName>
</protein>
<dbReference type="PANTHER" id="PTHR35788">
    <property type="entry name" value="EXPORTED PROTEIN-RELATED"/>
    <property type="match status" value="1"/>
</dbReference>
<keyword evidence="1" id="KW-1133">Transmembrane helix</keyword>
<feature type="domain" description="YoaR-like putative peptidoglycan binding" evidence="2">
    <location>
        <begin position="93"/>
        <end position="202"/>
    </location>
</feature>
<dbReference type="InterPro" id="IPR022029">
    <property type="entry name" value="YoaR-like_PG-bd"/>
</dbReference>
<feature type="transmembrane region" description="Helical" evidence="1">
    <location>
        <begin position="12"/>
        <end position="32"/>
    </location>
</feature>
<dbReference type="Pfam" id="PF12229">
    <property type="entry name" value="PG_binding_4"/>
    <property type="match status" value="1"/>
</dbReference>
<evidence type="ECO:0000259" key="2">
    <source>
        <dbReference type="Pfam" id="PF12229"/>
    </source>
</evidence>
<keyword evidence="1" id="KW-0472">Membrane</keyword>
<dbReference type="AlphaFoldDB" id="A0A1F7HBZ1"/>
<dbReference type="InterPro" id="IPR052913">
    <property type="entry name" value="Glycopeptide_resist_protein"/>
</dbReference>
<proteinExistence type="predicted"/>
<name>A0A1F7HBZ1_9BACT</name>
<dbReference type="EMBL" id="MFZS01000028">
    <property type="protein sequence ID" value="OGK28801.1"/>
    <property type="molecule type" value="Genomic_DNA"/>
</dbReference>
<accession>A0A1F7HBZ1</accession>
<reference evidence="3 4" key="1">
    <citation type="journal article" date="2016" name="Nat. Commun.">
        <title>Thousands of microbial genomes shed light on interconnected biogeochemical processes in an aquifer system.</title>
        <authorList>
            <person name="Anantharaman K."/>
            <person name="Brown C.T."/>
            <person name="Hug L.A."/>
            <person name="Sharon I."/>
            <person name="Castelle C.J."/>
            <person name="Probst A.J."/>
            <person name="Thomas B.C."/>
            <person name="Singh A."/>
            <person name="Wilkins M.J."/>
            <person name="Karaoz U."/>
            <person name="Brodie E.L."/>
            <person name="Williams K.H."/>
            <person name="Hubbard S.S."/>
            <person name="Banfield J.F."/>
        </authorList>
    </citation>
    <scope>NUCLEOTIDE SEQUENCE [LARGE SCALE GENOMIC DNA]</scope>
</reference>
<gene>
    <name evidence="3" type="ORF">A3D06_01760</name>
</gene>
<sequence length="469" mass="53121">MLSSIIRIIGKSLFFSLIFTSLFIVVIIGFIYKRDKEYNEKIYPHIYINGVDFSGKSKKDVDLYFDPLNKRLASMSITIDYKDTVATYSGKIINLNYNTDTIFSQAYSIGRSSNFWQGFIQKSVLLLNVRKISFNHLPEYNLKEIRNYLNELKEAYSIEPKNALFEIKDNKVTAFRVEEDGIGVDIDNAFQKLNRQLERTIQNRDVKNIAITVYDVHIKPKITLSDANDFGIVEKIGEGVSNYSGSSSERKHNIKLAASKLHGVLIAPDETFSYNKTIGEISSSTGFKQGYIIKDGKTMLGDGGGVCQDSTTLFRAALNSGLPIIERHAHAYRVRYYENDSKPGFDATVFAPSVDFKFKNDTPAHVLIQSNVNEEKNILTFAFFGKRDGRKITLSEAKVSNVLPPPEAEYTDDPTLKRGITKQVDWSAPGAKSNFYYKVVSKNNTVIQEKTFYSNYRPWKARFLVGIGD</sequence>